<evidence type="ECO:0000313" key="9">
    <source>
        <dbReference type="Proteomes" id="UP000060513"/>
    </source>
</evidence>
<dbReference type="GO" id="GO:0004674">
    <property type="term" value="F:protein serine/threonine kinase activity"/>
    <property type="evidence" value="ECO:0007669"/>
    <property type="project" value="UniProtKB-KW"/>
</dbReference>
<evidence type="ECO:0000256" key="6">
    <source>
        <dbReference type="SAM" id="MobiDB-lite"/>
    </source>
</evidence>
<dbReference type="AlphaFoldDB" id="A0A0M5IMB6"/>
<dbReference type="InterPro" id="IPR002372">
    <property type="entry name" value="PQQ_rpt_dom"/>
</dbReference>
<reference evidence="8 9" key="1">
    <citation type="submission" date="2015-08" db="EMBL/GenBank/DDBJ databases">
        <title>Genome sequence of the pristinamycin over-producing bacterium Streptomyces pristinaespiralis HCCB10218.</title>
        <authorList>
            <person name="Tian J."/>
            <person name="Yang J."/>
            <person name="Li L."/>
            <person name="Ruan L."/>
            <person name="Wei W."/>
            <person name="Zheng G."/>
            <person name="Wei Z."/>
            <person name="Yang S."/>
            <person name="Ge M."/>
            <person name="Jiang W."/>
            <person name="Lu Y."/>
        </authorList>
    </citation>
    <scope>NUCLEOTIDE SEQUENCE [LARGE SCALE GENOMIC DNA]</scope>
    <source>
        <strain evidence="8 9">HCCB 10218</strain>
    </source>
</reference>
<dbReference type="SUPFAM" id="SSF56112">
    <property type="entry name" value="Protein kinase-like (PK-like)"/>
    <property type="match status" value="1"/>
</dbReference>
<keyword evidence="5" id="KW-0067">ATP-binding</keyword>
<dbReference type="GO" id="GO:0005524">
    <property type="term" value="F:ATP binding"/>
    <property type="evidence" value="ECO:0007669"/>
    <property type="project" value="UniProtKB-KW"/>
</dbReference>
<dbReference type="PANTHER" id="PTHR43671:SF13">
    <property type="entry name" value="SERINE_THREONINE-PROTEIN KINASE NEK2"/>
    <property type="match status" value="1"/>
</dbReference>
<evidence type="ECO:0000313" key="8">
    <source>
        <dbReference type="EMBL" id="ALC19456.1"/>
    </source>
</evidence>
<dbReference type="PROSITE" id="PS50011">
    <property type="entry name" value="PROTEIN_KINASE_DOM"/>
    <property type="match status" value="1"/>
</dbReference>
<evidence type="ECO:0000256" key="5">
    <source>
        <dbReference type="ARBA" id="ARBA00022840"/>
    </source>
</evidence>
<evidence type="ECO:0000256" key="4">
    <source>
        <dbReference type="ARBA" id="ARBA00022777"/>
    </source>
</evidence>
<dbReference type="Gene3D" id="1.10.510.10">
    <property type="entry name" value="Transferase(Phosphotransferase) domain 1"/>
    <property type="match status" value="1"/>
</dbReference>
<name>A0A0M5IMB6_STRPR</name>
<dbReference type="SUPFAM" id="SSF50998">
    <property type="entry name" value="Quinoprotein alcohol dehydrogenase-like"/>
    <property type="match status" value="2"/>
</dbReference>
<feature type="domain" description="Protein kinase" evidence="7">
    <location>
        <begin position="1"/>
        <end position="242"/>
    </location>
</feature>
<accession>A0A0M5IMB6</accession>
<gene>
    <name evidence="8" type="ORF">SPRI_1150</name>
</gene>
<evidence type="ECO:0000256" key="2">
    <source>
        <dbReference type="ARBA" id="ARBA00022679"/>
    </source>
</evidence>
<dbReference type="Pfam" id="PF00069">
    <property type="entry name" value="Pkinase"/>
    <property type="match status" value="1"/>
</dbReference>
<keyword evidence="8" id="KW-0723">Serine/threonine-protein kinase</keyword>
<dbReference type="EC" id="2.7.11.1" evidence="1"/>
<sequence length="675" mass="72948">MYLATSPSGRRAAVKVIRDPYVADEKFRVRFAREVAAARAVSGAFTAPVIDAETSGDMPWMATLYVEGPSLADHVAQEGPMPADAVWQLASGLAEALRDIHRADLVHRDLKPGNILMADDGPRVIDFGISRAMASEGITQTGAVIGTPPFMAPEQFRTPKELTNSADVFAFGSVLVYAATGRSPFEGETAYAVAWNVVHEPPDLQGVPDSLLPVVNACLEKEASARPTAEQLLELLGSRAYRRRSATPRKRRRTARLRLAGVASTLALLITGSVWVVSQRSDPPPTKPDKAAAPRSAARPVHEPAAALQPKGWALWETSVRGNQGPEDPESADMSTCLLVGDGLICMGDTGGVFHFAAANGEDITPRALKEMGDDAYMMRSAPEARLAYLIRHEEDTAPGPQSPATLYAYDPERRTIAWKQRMPEGIDGAVHVGEQVLTFTATDTIQAWNATTGSEKWTRRVSGTESLFIRGAAAVLTAGAEQDPTPGFQYVNPEDGSTIWRHRGLHHAGAIGETSDTLIVSVHEPRTRTQRIVQLAKRDGETVNEPIGLNSRDAVTLAEDKLVVLRNDGLLRALDLVRGKEVWSQPSGGDPREDLLVQDGRVYVQLLGGDVLCRDVATGKELWRSAVRRDPNDDPRDHGGTVHTLAVRGDTVFTTSARHSVFAIRPPKSARPGS</sequence>
<protein>
    <recommendedName>
        <fullName evidence="1">non-specific serine/threonine protein kinase</fullName>
        <ecNumber evidence="1">2.7.11.1</ecNumber>
    </recommendedName>
</protein>
<dbReference type="PANTHER" id="PTHR43671">
    <property type="entry name" value="SERINE/THREONINE-PROTEIN KINASE NEK"/>
    <property type="match status" value="1"/>
</dbReference>
<keyword evidence="4 8" id="KW-0418">Kinase</keyword>
<dbReference type="InterPro" id="IPR011047">
    <property type="entry name" value="Quinoprotein_ADH-like_sf"/>
</dbReference>
<dbReference type="InterPro" id="IPR015943">
    <property type="entry name" value="WD40/YVTN_repeat-like_dom_sf"/>
</dbReference>
<dbReference type="InterPro" id="IPR000719">
    <property type="entry name" value="Prot_kinase_dom"/>
</dbReference>
<dbReference type="Pfam" id="PF13360">
    <property type="entry name" value="PQQ_2"/>
    <property type="match status" value="1"/>
</dbReference>
<keyword evidence="2" id="KW-0808">Transferase</keyword>
<organism evidence="8">
    <name type="scientific">Streptomyces pristinaespiralis</name>
    <dbReference type="NCBI Taxonomy" id="38300"/>
    <lineage>
        <taxon>Bacteria</taxon>
        <taxon>Bacillati</taxon>
        <taxon>Actinomycetota</taxon>
        <taxon>Actinomycetes</taxon>
        <taxon>Kitasatosporales</taxon>
        <taxon>Streptomycetaceae</taxon>
        <taxon>Streptomyces</taxon>
    </lineage>
</organism>
<dbReference type="InterPro" id="IPR050660">
    <property type="entry name" value="NEK_Ser/Thr_kinase"/>
</dbReference>
<dbReference type="KEGG" id="spri:SPRI_1150"/>
<keyword evidence="3" id="KW-0547">Nucleotide-binding</keyword>
<dbReference type="PROSITE" id="PS00108">
    <property type="entry name" value="PROTEIN_KINASE_ST"/>
    <property type="match status" value="1"/>
</dbReference>
<dbReference type="SMART" id="SM00220">
    <property type="entry name" value="S_TKc"/>
    <property type="match status" value="1"/>
</dbReference>
<dbReference type="InterPro" id="IPR011009">
    <property type="entry name" value="Kinase-like_dom_sf"/>
</dbReference>
<dbReference type="Gene3D" id="3.30.200.20">
    <property type="entry name" value="Phosphorylase Kinase, domain 1"/>
    <property type="match status" value="1"/>
</dbReference>
<feature type="region of interest" description="Disordered" evidence="6">
    <location>
        <begin position="278"/>
        <end position="307"/>
    </location>
</feature>
<proteinExistence type="predicted"/>
<dbReference type="PATRIC" id="fig|38300.4.peg.1230"/>
<dbReference type="InterPro" id="IPR008271">
    <property type="entry name" value="Ser/Thr_kinase_AS"/>
</dbReference>
<dbReference type="Gene3D" id="2.130.10.10">
    <property type="entry name" value="YVTN repeat-like/Quinoprotein amine dehydrogenase"/>
    <property type="match status" value="2"/>
</dbReference>
<dbReference type="EMBL" id="CP011340">
    <property type="protein sequence ID" value="ALC19456.1"/>
    <property type="molecule type" value="Genomic_DNA"/>
</dbReference>
<evidence type="ECO:0000259" key="7">
    <source>
        <dbReference type="PROSITE" id="PS50011"/>
    </source>
</evidence>
<dbReference type="CDD" id="cd14014">
    <property type="entry name" value="STKc_PknB_like"/>
    <property type="match status" value="1"/>
</dbReference>
<dbReference type="Proteomes" id="UP000060513">
    <property type="component" value="Chromosome"/>
</dbReference>
<evidence type="ECO:0000256" key="1">
    <source>
        <dbReference type="ARBA" id="ARBA00012513"/>
    </source>
</evidence>
<dbReference type="STRING" id="38300.SPRI_1150"/>
<evidence type="ECO:0000256" key="3">
    <source>
        <dbReference type="ARBA" id="ARBA00022741"/>
    </source>
</evidence>